<proteinExistence type="predicted"/>
<sequence length="71" mass="8081">MPVTFAGSEPDIESKSLGDRVYEFHGMQLLPGAHLPEVTVIFKDFFEEKLRMQNFNQGKPLSRPLDKVGYP</sequence>
<evidence type="ECO:0000313" key="1">
    <source>
        <dbReference type="EMBL" id="KAE8393843.1"/>
    </source>
</evidence>
<dbReference type="OrthoDB" id="1470350at2759"/>
<organism evidence="1">
    <name type="scientific">Petromyces alliaceus</name>
    <name type="common">Aspergillus alliaceus</name>
    <dbReference type="NCBI Taxonomy" id="209559"/>
    <lineage>
        <taxon>Eukaryota</taxon>
        <taxon>Fungi</taxon>
        <taxon>Dikarya</taxon>
        <taxon>Ascomycota</taxon>
        <taxon>Pezizomycotina</taxon>
        <taxon>Eurotiomycetes</taxon>
        <taxon>Eurotiomycetidae</taxon>
        <taxon>Eurotiales</taxon>
        <taxon>Aspergillaceae</taxon>
        <taxon>Aspergillus</taxon>
        <taxon>Aspergillus subgen. Circumdati</taxon>
    </lineage>
</organism>
<name>A0A5N7CK43_PETAA</name>
<reference evidence="1" key="1">
    <citation type="submission" date="2019-04" db="EMBL/GenBank/DDBJ databases">
        <title>Friends and foes A comparative genomics studyof 23 Aspergillus species from section Flavi.</title>
        <authorList>
            <consortium name="DOE Joint Genome Institute"/>
            <person name="Kjaerbolling I."/>
            <person name="Vesth T."/>
            <person name="Frisvad J.C."/>
            <person name="Nybo J.L."/>
            <person name="Theobald S."/>
            <person name="Kildgaard S."/>
            <person name="Isbrandt T."/>
            <person name="Kuo A."/>
            <person name="Sato A."/>
            <person name="Lyhne E.K."/>
            <person name="Kogle M.E."/>
            <person name="Wiebenga A."/>
            <person name="Kun R.S."/>
            <person name="Lubbers R.J."/>
            <person name="Makela M.R."/>
            <person name="Barry K."/>
            <person name="Chovatia M."/>
            <person name="Clum A."/>
            <person name="Daum C."/>
            <person name="Haridas S."/>
            <person name="He G."/>
            <person name="LaButti K."/>
            <person name="Lipzen A."/>
            <person name="Mondo S."/>
            <person name="Riley R."/>
            <person name="Salamov A."/>
            <person name="Simmons B.A."/>
            <person name="Magnuson J.K."/>
            <person name="Henrissat B."/>
            <person name="Mortensen U.H."/>
            <person name="Larsen T.O."/>
            <person name="Devries R.P."/>
            <person name="Grigoriev I.V."/>
            <person name="Machida M."/>
            <person name="Baker S.E."/>
            <person name="Andersen M.R."/>
        </authorList>
    </citation>
    <scope>NUCLEOTIDE SEQUENCE [LARGE SCALE GENOMIC DNA]</scope>
    <source>
        <strain evidence="1">IBT 14317</strain>
    </source>
</reference>
<gene>
    <name evidence="1" type="ORF">BDV23DRAFT_148708</name>
</gene>
<dbReference type="AlphaFoldDB" id="A0A5N7CK43"/>
<dbReference type="Proteomes" id="UP000326877">
    <property type="component" value="Unassembled WGS sequence"/>
</dbReference>
<protein>
    <submittedName>
        <fullName evidence="1">Uncharacterized protein</fullName>
    </submittedName>
</protein>
<dbReference type="EMBL" id="ML735227">
    <property type="protein sequence ID" value="KAE8393843.1"/>
    <property type="molecule type" value="Genomic_DNA"/>
</dbReference>
<accession>A0A5N7CK43</accession>